<dbReference type="Proteomes" id="UP000828390">
    <property type="component" value="Unassembled WGS sequence"/>
</dbReference>
<accession>A0A9D3Y6U5</accession>
<reference evidence="1" key="2">
    <citation type="submission" date="2020-11" db="EMBL/GenBank/DDBJ databases">
        <authorList>
            <person name="McCartney M.A."/>
            <person name="Auch B."/>
            <person name="Kono T."/>
            <person name="Mallez S."/>
            <person name="Becker A."/>
            <person name="Gohl D.M."/>
            <person name="Silverstein K.A.T."/>
            <person name="Koren S."/>
            <person name="Bechman K.B."/>
            <person name="Herman A."/>
            <person name="Abrahante J.E."/>
            <person name="Garbe J."/>
        </authorList>
    </citation>
    <scope>NUCLEOTIDE SEQUENCE</scope>
    <source>
        <strain evidence="1">Duluth1</strain>
        <tissue evidence="1">Whole animal</tissue>
    </source>
</reference>
<organism evidence="1 2">
    <name type="scientific">Dreissena polymorpha</name>
    <name type="common">Zebra mussel</name>
    <name type="synonym">Mytilus polymorpha</name>
    <dbReference type="NCBI Taxonomy" id="45954"/>
    <lineage>
        <taxon>Eukaryota</taxon>
        <taxon>Metazoa</taxon>
        <taxon>Spiralia</taxon>
        <taxon>Lophotrochozoa</taxon>
        <taxon>Mollusca</taxon>
        <taxon>Bivalvia</taxon>
        <taxon>Autobranchia</taxon>
        <taxon>Heteroconchia</taxon>
        <taxon>Euheterodonta</taxon>
        <taxon>Imparidentia</taxon>
        <taxon>Neoheterodontei</taxon>
        <taxon>Myida</taxon>
        <taxon>Dreissenoidea</taxon>
        <taxon>Dreissenidae</taxon>
        <taxon>Dreissena</taxon>
    </lineage>
</organism>
<reference evidence="1" key="1">
    <citation type="journal article" date="2019" name="bioRxiv">
        <title>The Genome of the Zebra Mussel, Dreissena polymorpha: A Resource for Invasive Species Research.</title>
        <authorList>
            <person name="McCartney M.A."/>
            <person name="Auch B."/>
            <person name="Kono T."/>
            <person name="Mallez S."/>
            <person name="Zhang Y."/>
            <person name="Obille A."/>
            <person name="Becker A."/>
            <person name="Abrahante J.E."/>
            <person name="Garbe J."/>
            <person name="Badalamenti J.P."/>
            <person name="Herman A."/>
            <person name="Mangelson H."/>
            <person name="Liachko I."/>
            <person name="Sullivan S."/>
            <person name="Sone E.D."/>
            <person name="Koren S."/>
            <person name="Silverstein K.A.T."/>
            <person name="Beckman K.B."/>
            <person name="Gohl D.M."/>
        </authorList>
    </citation>
    <scope>NUCLEOTIDE SEQUENCE</scope>
    <source>
        <strain evidence="1">Duluth1</strain>
        <tissue evidence="1">Whole animal</tissue>
    </source>
</reference>
<proteinExistence type="predicted"/>
<keyword evidence="2" id="KW-1185">Reference proteome</keyword>
<evidence type="ECO:0000313" key="1">
    <source>
        <dbReference type="EMBL" id="KAH3694933.1"/>
    </source>
</evidence>
<evidence type="ECO:0000313" key="2">
    <source>
        <dbReference type="Proteomes" id="UP000828390"/>
    </source>
</evidence>
<gene>
    <name evidence="1" type="ORF">DPMN_082378</name>
</gene>
<comment type="caution">
    <text evidence="1">The sequence shown here is derived from an EMBL/GenBank/DDBJ whole genome shotgun (WGS) entry which is preliminary data.</text>
</comment>
<dbReference type="EMBL" id="JAIWYP010000016">
    <property type="protein sequence ID" value="KAH3694933.1"/>
    <property type="molecule type" value="Genomic_DNA"/>
</dbReference>
<protein>
    <submittedName>
        <fullName evidence="1">Uncharacterized protein</fullName>
    </submittedName>
</protein>
<name>A0A9D3Y6U5_DREPO</name>
<dbReference type="AlphaFoldDB" id="A0A9D3Y6U5"/>
<sequence>MNEMAAYVYMDKIYSPAKLQQRPGCRRWCPCGAPVNAGSVHVIRCSTGTPPPFSGALPGHYPSECQRNYGLHRALPAATGALPGLHRDKPQLVRG</sequence>